<keyword evidence="5 9" id="KW-0812">Transmembrane</keyword>
<feature type="domain" description="MgtC/SapB/SrpB/YhiD N-terminal" evidence="10">
    <location>
        <begin position="14"/>
        <end position="133"/>
    </location>
</feature>
<dbReference type="PANTHER" id="PTHR33778">
    <property type="entry name" value="PROTEIN MGTC"/>
    <property type="match status" value="1"/>
</dbReference>
<protein>
    <recommendedName>
        <fullName evidence="3 9">Protein MgtC</fullName>
    </recommendedName>
</protein>
<comment type="subcellular location">
    <subcellularLocation>
        <location evidence="9">Cell inner membrane</location>
        <topology evidence="9">Multi-pass membrane protein</topology>
    </subcellularLocation>
    <subcellularLocation>
        <location evidence="1">Cell membrane</location>
        <topology evidence="1">Multi-pass membrane protein</topology>
    </subcellularLocation>
</comment>
<dbReference type="EMBL" id="CP012871">
    <property type="protein sequence ID" value="ALR77791.1"/>
    <property type="molecule type" value="Genomic_DNA"/>
</dbReference>
<accession>A0A806XGH2</accession>
<dbReference type="KEGG" id="kle:AO703_16330"/>
<comment type="similarity">
    <text evidence="2 9">Belongs to the MgtC/SapB family.</text>
</comment>
<feature type="transmembrane region" description="Helical" evidence="9">
    <location>
        <begin position="88"/>
        <end position="106"/>
    </location>
</feature>
<comment type="function">
    <text evidence="8">Virulence factor required for growth in low Mg(2+) medium and for intramacrophage survival. May be involved in regulating membrane potential by activating Na(+)/K(+)-ATPase.</text>
</comment>
<sequence length="231" mass="24572">MEEHMLMFPYISNLLAAMLLGALIGAERQWRQRMAGLRTNALVATGAAVFILSSMSASPDSPGRIAAQIVSGIGFLGAGVIMREGMNVRGLNTAATLWCSAGIGVLCGLGQFWNAAAATLIILCANILLREAAQRINQYPGAADEEKRYVLKVTCRNDNESAVRQLLLSVAKEFALSVQGLGSSSLDEPGHKEIHAEVISGADSRKTLDLIMSKIGVNESITSVRWSIAGN</sequence>
<evidence type="ECO:0000313" key="13">
    <source>
        <dbReference type="Proteomes" id="UP000069162"/>
    </source>
</evidence>
<name>A0A806XGH2_9ENTR</name>
<dbReference type="GO" id="GO:0005886">
    <property type="term" value="C:plasma membrane"/>
    <property type="evidence" value="ECO:0007669"/>
    <property type="project" value="UniProtKB-SubCell"/>
</dbReference>
<evidence type="ECO:0000256" key="9">
    <source>
        <dbReference type="RuleBase" id="RU365041"/>
    </source>
</evidence>
<evidence type="ECO:0000256" key="1">
    <source>
        <dbReference type="ARBA" id="ARBA00004651"/>
    </source>
</evidence>
<dbReference type="AlphaFoldDB" id="A0A806XGH2"/>
<dbReference type="Gene3D" id="3.30.70.260">
    <property type="match status" value="1"/>
</dbReference>
<evidence type="ECO:0000256" key="6">
    <source>
        <dbReference type="ARBA" id="ARBA00022989"/>
    </source>
</evidence>
<dbReference type="Pfam" id="PF02308">
    <property type="entry name" value="MgtC"/>
    <property type="match status" value="1"/>
</dbReference>
<dbReference type="InterPro" id="IPR003416">
    <property type="entry name" value="MgtC/SapB/SrpB/YhiD_fam"/>
</dbReference>
<keyword evidence="7 9" id="KW-0472">Membrane</keyword>
<dbReference type="OrthoDB" id="9811198at2"/>
<evidence type="ECO:0000256" key="8">
    <source>
        <dbReference type="ARBA" id="ARBA00025369"/>
    </source>
</evidence>
<feature type="transmembrane region" description="Helical" evidence="9">
    <location>
        <begin position="6"/>
        <end position="25"/>
    </location>
</feature>
<dbReference type="RefSeq" id="WP_062741748.1">
    <property type="nucleotide sequence ID" value="NZ_CP012871.1"/>
</dbReference>
<dbReference type="PRINTS" id="PR01837">
    <property type="entry name" value="MGTCSAPBPROT"/>
</dbReference>
<dbReference type="Proteomes" id="UP000069162">
    <property type="component" value="Chromosome"/>
</dbReference>
<feature type="transmembrane region" description="Helical" evidence="9">
    <location>
        <begin position="37"/>
        <end position="57"/>
    </location>
</feature>
<reference evidence="13" key="1">
    <citation type="submission" date="2015-10" db="EMBL/GenBank/DDBJ databases">
        <title>Complete Genome Sequencing of Klebsiella sp. strain G5.</title>
        <authorList>
            <person name="Chan K.-G."/>
            <person name="Chen J.-W."/>
        </authorList>
    </citation>
    <scope>NUCLEOTIDE SEQUENCE [LARGE SCALE GENOMIC DNA]</scope>
    <source>
        <strain evidence="13">G5</strain>
    </source>
</reference>
<evidence type="ECO:0000259" key="11">
    <source>
        <dbReference type="Pfam" id="PF21770"/>
    </source>
</evidence>
<keyword evidence="4" id="KW-1003">Cell membrane</keyword>
<evidence type="ECO:0000256" key="7">
    <source>
        <dbReference type="ARBA" id="ARBA00023136"/>
    </source>
</evidence>
<evidence type="ECO:0000256" key="4">
    <source>
        <dbReference type="ARBA" id="ARBA00022475"/>
    </source>
</evidence>
<dbReference type="PANTHER" id="PTHR33778:SF3">
    <property type="entry name" value="PROTEIN MGTC"/>
    <property type="match status" value="1"/>
</dbReference>
<dbReference type="NCBIfam" id="NF011912">
    <property type="entry name" value="PRK15385.1"/>
    <property type="match status" value="1"/>
</dbReference>
<gene>
    <name evidence="12" type="ORF">AO703_16330</name>
</gene>
<evidence type="ECO:0000256" key="2">
    <source>
        <dbReference type="ARBA" id="ARBA00009298"/>
    </source>
</evidence>
<organism evidence="12 13">
    <name type="scientific">[Enterobacter] lignolyticus</name>
    <dbReference type="NCBI Taxonomy" id="1334193"/>
    <lineage>
        <taxon>Bacteria</taxon>
        <taxon>Pseudomonadati</taxon>
        <taxon>Pseudomonadota</taxon>
        <taxon>Gammaproteobacteria</taxon>
        <taxon>Enterobacterales</taxon>
        <taxon>Enterobacteriaceae</taxon>
        <taxon>Pluralibacter</taxon>
    </lineage>
</organism>
<dbReference type="Pfam" id="PF21770">
    <property type="entry name" value="MgtC_SapB_C"/>
    <property type="match status" value="1"/>
</dbReference>
<keyword evidence="9" id="KW-0997">Cell inner membrane</keyword>
<proteinExistence type="inferred from homology"/>
<dbReference type="InterPro" id="IPR049177">
    <property type="entry name" value="MgtC_SapB_SrpB_YhiD_N"/>
</dbReference>
<evidence type="ECO:0000256" key="5">
    <source>
        <dbReference type="ARBA" id="ARBA00022692"/>
    </source>
</evidence>
<dbReference type="InterPro" id="IPR048640">
    <property type="entry name" value="MgtC-like_C"/>
</dbReference>
<evidence type="ECO:0000313" key="12">
    <source>
        <dbReference type="EMBL" id="ALR77791.1"/>
    </source>
</evidence>
<feature type="transmembrane region" description="Helical" evidence="9">
    <location>
        <begin position="63"/>
        <end position="81"/>
    </location>
</feature>
<feature type="domain" description="MgtC-like C-terminal" evidence="11">
    <location>
        <begin position="149"/>
        <end position="226"/>
    </location>
</feature>
<keyword evidence="6 9" id="KW-1133">Transmembrane helix</keyword>
<evidence type="ECO:0000256" key="3">
    <source>
        <dbReference type="ARBA" id="ARBA00013833"/>
    </source>
</evidence>
<evidence type="ECO:0000259" key="10">
    <source>
        <dbReference type="Pfam" id="PF02308"/>
    </source>
</evidence>